<dbReference type="PANTHER" id="PTHR31435">
    <property type="entry name" value="PROTEIN NATD1"/>
    <property type="match status" value="1"/>
</dbReference>
<dbReference type="Proteomes" id="UP001497045">
    <property type="component" value="Unassembled WGS sequence"/>
</dbReference>
<evidence type="ECO:0000259" key="1">
    <source>
        <dbReference type="PROSITE" id="PS51729"/>
    </source>
</evidence>
<dbReference type="Gene3D" id="3.40.630.30">
    <property type="match status" value="1"/>
</dbReference>
<dbReference type="InterPro" id="IPR045057">
    <property type="entry name" value="Gcn5-rel_NAT"/>
</dbReference>
<accession>A0ABU9IHP7</accession>
<keyword evidence="2" id="KW-0012">Acyltransferase</keyword>
<protein>
    <submittedName>
        <fullName evidence="2">GNAT family N-acetyltransferase</fullName>
        <ecNumber evidence="2">2.3.1.-</ecNumber>
    </submittedName>
</protein>
<dbReference type="CDD" id="cd04301">
    <property type="entry name" value="NAT_SF"/>
    <property type="match status" value="1"/>
</dbReference>
<evidence type="ECO:0000313" key="2">
    <source>
        <dbReference type="EMBL" id="MEL1251725.1"/>
    </source>
</evidence>
<comment type="caution">
    <text evidence="2">The sequence shown here is derived from an EMBL/GenBank/DDBJ whole genome shotgun (WGS) entry which is preliminary data.</text>
</comment>
<dbReference type="PROSITE" id="PS51729">
    <property type="entry name" value="GNAT_YJDJ"/>
    <property type="match status" value="1"/>
</dbReference>
<sequence>MAELEITTEQKGDKGAYYADVAGTDTRAELTWRLREDGVRIANHTFTPPEARGRGIAFKLVEALIADAREQGFRIKPTCPYVAVQFDKHPEWADLRA</sequence>
<dbReference type="EC" id="2.3.1.-" evidence="2"/>
<keyword evidence="3" id="KW-1185">Reference proteome</keyword>
<dbReference type="GO" id="GO:0016746">
    <property type="term" value="F:acyltransferase activity"/>
    <property type="evidence" value="ECO:0007669"/>
    <property type="project" value="UniProtKB-KW"/>
</dbReference>
<keyword evidence="2" id="KW-0808">Transferase</keyword>
<feature type="domain" description="N-acetyltransferase" evidence="1">
    <location>
        <begin position="9"/>
        <end position="97"/>
    </location>
</feature>
<dbReference type="InterPro" id="IPR031165">
    <property type="entry name" value="GNAT_YJDJ"/>
</dbReference>
<dbReference type="EMBL" id="JBBYHV010000002">
    <property type="protein sequence ID" value="MEL1251725.1"/>
    <property type="molecule type" value="Genomic_DNA"/>
</dbReference>
<dbReference type="SUPFAM" id="SSF55729">
    <property type="entry name" value="Acyl-CoA N-acyltransferases (Nat)"/>
    <property type="match status" value="1"/>
</dbReference>
<dbReference type="PANTHER" id="PTHR31435:SF9">
    <property type="entry name" value="PROTEIN NATD1"/>
    <property type="match status" value="1"/>
</dbReference>
<evidence type="ECO:0000313" key="3">
    <source>
        <dbReference type="Proteomes" id="UP001497045"/>
    </source>
</evidence>
<organism evidence="2 3">
    <name type="scientific">Aurantiacibacter gilvus</name>
    <dbReference type="NCBI Taxonomy" id="3139141"/>
    <lineage>
        <taxon>Bacteria</taxon>
        <taxon>Pseudomonadati</taxon>
        <taxon>Pseudomonadota</taxon>
        <taxon>Alphaproteobacteria</taxon>
        <taxon>Sphingomonadales</taxon>
        <taxon>Erythrobacteraceae</taxon>
        <taxon>Aurantiacibacter</taxon>
    </lineage>
</organism>
<gene>
    <name evidence="2" type="ORF">AAEO60_13695</name>
</gene>
<name>A0ABU9IHP7_9SPHN</name>
<proteinExistence type="predicted"/>
<reference evidence="2 3" key="1">
    <citation type="submission" date="2024-04" db="EMBL/GenBank/DDBJ databases">
        <title>Aurantiacibacter sp. DGU6 16S ribosomal RNA gene Genome sequencing and assembly.</title>
        <authorList>
            <person name="Park S."/>
        </authorList>
    </citation>
    <scope>NUCLEOTIDE SEQUENCE [LARGE SCALE GENOMIC DNA]</scope>
    <source>
        <strain evidence="2 3">DGU6</strain>
    </source>
</reference>
<dbReference type="InterPro" id="IPR016181">
    <property type="entry name" value="Acyl_CoA_acyltransferase"/>
</dbReference>
<dbReference type="Pfam" id="PF14542">
    <property type="entry name" value="Acetyltransf_CG"/>
    <property type="match status" value="1"/>
</dbReference>
<dbReference type="RefSeq" id="WP_341674268.1">
    <property type="nucleotide sequence ID" value="NZ_JBBYHV010000002.1"/>
</dbReference>